<organism evidence="1 2">
    <name type="scientific">Babesia divergens</name>
    <dbReference type="NCBI Taxonomy" id="32595"/>
    <lineage>
        <taxon>Eukaryota</taxon>
        <taxon>Sar</taxon>
        <taxon>Alveolata</taxon>
        <taxon>Apicomplexa</taxon>
        <taxon>Aconoidasida</taxon>
        <taxon>Piroplasmida</taxon>
        <taxon>Babesiidae</taxon>
        <taxon>Babesia</taxon>
    </lineage>
</organism>
<protein>
    <submittedName>
        <fullName evidence="1">Uncharacterized protein</fullName>
    </submittedName>
</protein>
<comment type="caution">
    <text evidence="1">The sequence shown here is derived from an EMBL/GenBank/DDBJ whole genome shotgun (WGS) entry which is preliminary data.</text>
</comment>
<accession>A0AAD9GKW1</accession>
<proteinExistence type="predicted"/>
<evidence type="ECO:0000313" key="1">
    <source>
        <dbReference type="EMBL" id="KAK1940213.1"/>
    </source>
</evidence>
<keyword evidence="2" id="KW-1185">Reference proteome</keyword>
<sequence>MNLRRLVEHVESLIERRHVRFSKPPLSQDTRRDAPSRFSKGGLRNVGEWISTCAFIDRVISLQKVDHDQFYTSDTGHRFVRALESRVCSLPASQLFQAPVESIVLRELRHQLRDLGTVELLRLPFLLKTADPSFRHDLLQVLCECHVKDMYRK</sequence>
<name>A0AAD9GKW1_BABDI</name>
<reference evidence="1" key="2">
    <citation type="submission" date="2021-05" db="EMBL/GenBank/DDBJ databases">
        <authorList>
            <person name="Pain A."/>
        </authorList>
    </citation>
    <scope>NUCLEOTIDE SEQUENCE</scope>
    <source>
        <strain evidence="1">1802A</strain>
    </source>
</reference>
<dbReference type="AlphaFoldDB" id="A0AAD9GKW1"/>
<dbReference type="EMBL" id="JAHBMH010000003">
    <property type="protein sequence ID" value="KAK1940213.1"/>
    <property type="molecule type" value="Genomic_DNA"/>
</dbReference>
<reference evidence="1" key="1">
    <citation type="journal article" date="2014" name="Nucleic Acids Res.">
        <title>The evolutionary dynamics of variant antigen genes in Babesia reveal a history of genomic innovation underlying host-parasite interaction.</title>
        <authorList>
            <person name="Jackson A.P."/>
            <person name="Otto T.D."/>
            <person name="Darby A."/>
            <person name="Ramaprasad A."/>
            <person name="Xia D."/>
            <person name="Echaide I.E."/>
            <person name="Farber M."/>
            <person name="Gahlot S."/>
            <person name="Gamble J."/>
            <person name="Gupta D."/>
            <person name="Gupta Y."/>
            <person name="Jackson L."/>
            <person name="Malandrin L."/>
            <person name="Malas T.B."/>
            <person name="Moussa E."/>
            <person name="Nair M."/>
            <person name="Reid A.J."/>
            <person name="Sanders M."/>
            <person name="Sharma J."/>
            <person name="Tracey A."/>
            <person name="Quail M.A."/>
            <person name="Weir W."/>
            <person name="Wastling J.M."/>
            <person name="Hall N."/>
            <person name="Willadsen P."/>
            <person name="Lingelbach K."/>
            <person name="Shiels B."/>
            <person name="Tait A."/>
            <person name="Berriman M."/>
            <person name="Allred D.R."/>
            <person name="Pain A."/>
        </authorList>
    </citation>
    <scope>NUCLEOTIDE SEQUENCE</scope>
    <source>
        <strain evidence="1">1802A</strain>
    </source>
</reference>
<gene>
    <name evidence="1" type="ORF">X943_000103</name>
</gene>
<dbReference type="Proteomes" id="UP001195914">
    <property type="component" value="Unassembled WGS sequence"/>
</dbReference>
<evidence type="ECO:0000313" key="2">
    <source>
        <dbReference type="Proteomes" id="UP001195914"/>
    </source>
</evidence>